<dbReference type="Proteomes" id="UP000609879">
    <property type="component" value="Unassembled WGS sequence"/>
</dbReference>
<dbReference type="PANTHER" id="PTHR35145">
    <property type="entry name" value="CYTOPLASMIC PROTEIN-RELATED"/>
    <property type="match status" value="1"/>
</dbReference>
<dbReference type="InterPro" id="IPR038056">
    <property type="entry name" value="YjbR-like_sf"/>
</dbReference>
<dbReference type="Gene3D" id="3.90.1150.30">
    <property type="match status" value="1"/>
</dbReference>
<sequence length="115" mass="12741">MNREEMLAYSLAKPGAWQDEPWEGDVVAKVGTKIFAFLGSAGNSVGLKCGKDRDAADEWLKRYPDDVTVTAYIGRYGWNTMRLDGAIPDDELREALDASYESVVSKLPKRDRPAG</sequence>
<evidence type="ECO:0000313" key="1">
    <source>
        <dbReference type="EMBL" id="GID72718.1"/>
    </source>
</evidence>
<evidence type="ECO:0008006" key="3">
    <source>
        <dbReference type="Google" id="ProtNLM"/>
    </source>
</evidence>
<dbReference type="PANTHER" id="PTHR35145:SF1">
    <property type="entry name" value="CYTOPLASMIC PROTEIN"/>
    <property type="match status" value="1"/>
</dbReference>
<organism evidence="1 2">
    <name type="scientific">Paractinoplanes deccanensis</name>
    <dbReference type="NCBI Taxonomy" id="113561"/>
    <lineage>
        <taxon>Bacteria</taxon>
        <taxon>Bacillati</taxon>
        <taxon>Actinomycetota</taxon>
        <taxon>Actinomycetes</taxon>
        <taxon>Micromonosporales</taxon>
        <taxon>Micromonosporaceae</taxon>
        <taxon>Paractinoplanes</taxon>
    </lineage>
</organism>
<dbReference type="InterPro" id="IPR007351">
    <property type="entry name" value="YjbR"/>
</dbReference>
<accession>A0ABQ3XY90</accession>
<dbReference type="EMBL" id="BOMI01000021">
    <property type="protein sequence ID" value="GID72718.1"/>
    <property type="molecule type" value="Genomic_DNA"/>
</dbReference>
<proteinExistence type="predicted"/>
<keyword evidence="2" id="KW-1185">Reference proteome</keyword>
<gene>
    <name evidence="1" type="ORF">Ade02nite_13590</name>
</gene>
<dbReference type="InterPro" id="IPR058532">
    <property type="entry name" value="YjbR/MT2646/Rv2570-like"/>
</dbReference>
<dbReference type="RefSeq" id="WP_203760656.1">
    <property type="nucleotide sequence ID" value="NZ_BAAABO010000006.1"/>
</dbReference>
<dbReference type="SUPFAM" id="SSF142906">
    <property type="entry name" value="YjbR-like"/>
    <property type="match status" value="1"/>
</dbReference>
<name>A0ABQ3XY90_9ACTN</name>
<protein>
    <recommendedName>
        <fullName evidence="3">DNA-binding protein (MmcQ/YjbR family)</fullName>
    </recommendedName>
</protein>
<comment type="caution">
    <text evidence="1">The sequence shown here is derived from an EMBL/GenBank/DDBJ whole genome shotgun (WGS) entry which is preliminary data.</text>
</comment>
<evidence type="ECO:0000313" key="2">
    <source>
        <dbReference type="Proteomes" id="UP000609879"/>
    </source>
</evidence>
<dbReference type="Pfam" id="PF04237">
    <property type="entry name" value="YjbR"/>
    <property type="match status" value="1"/>
</dbReference>
<reference evidence="1 2" key="1">
    <citation type="submission" date="2021-01" db="EMBL/GenBank/DDBJ databases">
        <title>Whole genome shotgun sequence of Actinoplanes deccanensis NBRC 13994.</title>
        <authorList>
            <person name="Komaki H."/>
            <person name="Tamura T."/>
        </authorList>
    </citation>
    <scope>NUCLEOTIDE SEQUENCE [LARGE SCALE GENOMIC DNA]</scope>
    <source>
        <strain evidence="1 2">NBRC 13994</strain>
    </source>
</reference>